<evidence type="ECO:0000313" key="1">
    <source>
        <dbReference type="EMBL" id="QSS57027.1"/>
    </source>
</evidence>
<accession>A0A8A1LYM4</accession>
<organism evidence="1 2">
    <name type="scientific">Ajellomyces capsulatus (strain H88)</name>
    <name type="common">Darling's disease fungus</name>
    <name type="synonym">Histoplasma capsulatum</name>
    <dbReference type="NCBI Taxonomy" id="544711"/>
    <lineage>
        <taxon>Eukaryota</taxon>
        <taxon>Fungi</taxon>
        <taxon>Dikarya</taxon>
        <taxon>Ascomycota</taxon>
        <taxon>Pezizomycotina</taxon>
        <taxon>Eurotiomycetes</taxon>
        <taxon>Eurotiomycetidae</taxon>
        <taxon>Onygenales</taxon>
        <taxon>Ajellomycetaceae</taxon>
        <taxon>Histoplasma</taxon>
    </lineage>
</organism>
<sequence length="65" mass="7637">MRTSFALMFLNTPTPFFLVRGTFLWKSREEDRGHERVYHDPRPESGKQGLLCNCPTVVTFMEMKV</sequence>
<dbReference type="Proteomes" id="UP000663419">
    <property type="component" value="Chromosome 5"/>
</dbReference>
<protein>
    <submittedName>
        <fullName evidence="1">Uncharacterized protein</fullName>
    </submittedName>
</protein>
<proteinExistence type="predicted"/>
<dbReference type="VEuPathDB" id="FungiDB:I7I53_05410"/>
<reference evidence="1" key="1">
    <citation type="submission" date="2021-01" db="EMBL/GenBank/DDBJ databases">
        <title>Chromosome-level genome assembly of a human fungal pathogen reveals clustering of transcriptionally co-regulated genes.</title>
        <authorList>
            <person name="Voorhies M."/>
            <person name="Cohen S."/>
            <person name="Shea T.P."/>
            <person name="Petrus S."/>
            <person name="Munoz J.F."/>
            <person name="Poplawski S."/>
            <person name="Goldman W.E."/>
            <person name="Michael T."/>
            <person name="Cuomo C.A."/>
            <person name="Sil A."/>
            <person name="Beyhan S."/>
        </authorList>
    </citation>
    <scope>NUCLEOTIDE SEQUENCE</scope>
    <source>
        <strain evidence="1">H88</strain>
    </source>
</reference>
<evidence type="ECO:0000313" key="2">
    <source>
        <dbReference type="Proteomes" id="UP000663419"/>
    </source>
</evidence>
<dbReference type="EMBL" id="CP069106">
    <property type="protein sequence ID" value="QSS57027.1"/>
    <property type="molecule type" value="Genomic_DNA"/>
</dbReference>
<dbReference type="AlphaFoldDB" id="A0A8A1LYM4"/>
<gene>
    <name evidence="1" type="ORF">I7I53_05410</name>
</gene>
<name>A0A8A1LYM4_AJEC8</name>